<dbReference type="HAMAP" id="MF_00022">
    <property type="entry name" value="Glu_tRNA_synth_type1"/>
    <property type="match status" value="1"/>
</dbReference>
<keyword evidence="7" id="KW-0479">Metal-binding</keyword>
<dbReference type="PANTHER" id="PTHR43311">
    <property type="entry name" value="GLUTAMATE--TRNA LIGASE"/>
    <property type="match status" value="1"/>
</dbReference>
<dbReference type="GO" id="GO:0000049">
    <property type="term" value="F:tRNA binding"/>
    <property type="evidence" value="ECO:0007669"/>
    <property type="project" value="InterPro"/>
</dbReference>
<keyword evidence="3 7" id="KW-0547">Nucleotide-binding</keyword>
<keyword evidence="11" id="KW-1185">Reference proteome</keyword>
<dbReference type="EC" id="6.1.1.17" evidence="7"/>
<evidence type="ECO:0000259" key="8">
    <source>
        <dbReference type="Pfam" id="PF00749"/>
    </source>
</evidence>
<reference evidence="10 11" key="1">
    <citation type="submission" date="2019-08" db="EMBL/GenBank/DDBJ databases">
        <title>Complete genome sequence of Candidatus Uab amorphum.</title>
        <authorList>
            <person name="Shiratori T."/>
            <person name="Suzuki S."/>
            <person name="Kakizawa Y."/>
            <person name="Ishida K."/>
        </authorList>
    </citation>
    <scope>NUCLEOTIDE SEQUENCE [LARGE SCALE GENOMIC DNA]</scope>
    <source>
        <strain evidence="10 11">SRT547</strain>
    </source>
</reference>
<dbReference type="InterPro" id="IPR008925">
    <property type="entry name" value="aa_tRNA-synth_I_cd-bd_sf"/>
</dbReference>
<dbReference type="SUPFAM" id="SSF48163">
    <property type="entry name" value="An anticodon-binding domain of class I aminoacyl-tRNA synthetases"/>
    <property type="match status" value="1"/>
</dbReference>
<comment type="subunit">
    <text evidence="7">Monomer.</text>
</comment>
<dbReference type="CDD" id="cd00808">
    <property type="entry name" value="GluRS_core"/>
    <property type="match status" value="1"/>
</dbReference>
<evidence type="ECO:0000256" key="1">
    <source>
        <dbReference type="ARBA" id="ARBA00007894"/>
    </source>
</evidence>
<accession>A0A5S9IVA5</accession>
<comment type="cofactor">
    <cofactor evidence="7">
        <name>Zn(2+)</name>
        <dbReference type="ChEBI" id="CHEBI:29105"/>
    </cofactor>
    <text evidence="7">Binds 1 zinc ion per subunit.</text>
</comment>
<dbReference type="InterPro" id="IPR033910">
    <property type="entry name" value="GluRS_core"/>
</dbReference>
<comment type="function">
    <text evidence="7">Catalyzes the attachment of glutamate to tRNA(Glu) in a two-step reaction: glutamate is first activated by ATP to form Glu-AMP and then transferred to the acceptor end of tRNA(Glu).</text>
</comment>
<dbReference type="NCBIfam" id="TIGR00464">
    <property type="entry name" value="gltX_bact"/>
    <property type="match status" value="1"/>
</dbReference>
<feature type="binding site" evidence="7">
    <location>
        <position position="254"/>
    </location>
    <ligand>
        <name>ATP</name>
        <dbReference type="ChEBI" id="CHEBI:30616"/>
    </ligand>
</feature>
<sequence>MSHVRVRIAPSPTGAPHVGTAYIALFNKVFAMQNSGKFILRIEDTDQTRSHPEYEKNIFDALKWVGLLWDEGPDVGGDYGPYRQSERTETYQQHAEKLVQKGGAYRCFCTPDRLAKMRADQMARGLSPKYDGKCRHISENIVAQKVNNGEPFTVRLKVPRSGKCVFEDRLRGRITYNYKEIDDQVLLKSDGFPTYHLANVVDDHLMKISHVIRGEEWISSTPKHVLLYKLFGWEQPEFIHMPLLLNADGSKLSKRRNPTSIFYYRDAGYLPESLLNYLGLMGYSRPNGEEKFNMEQMAEDFDIERVSLGGSTFDLVKLKWLSGKYIREDLKSDVLQQRLNEWRLNSEFFTEIIACVQERMDTLGDFIPLCSFLWAREVELNPEDLIPKKKDDKETLQFLQTLLFAIEETPFWNAEVIEEKIKEVAEFFEWKLRQATQPLFVAISGKKVAPPLFSSMAFLGKDLSRVRIVSAIEALGGVSKKKLQKFQKAWDQR</sequence>
<dbReference type="InterPro" id="IPR014729">
    <property type="entry name" value="Rossmann-like_a/b/a_fold"/>
</dbReference>
<keyword evidence="5 7" id="KW-0648">Protein biosynthesis</keyword>
<dbReference type="Proteomes" id="UP000326354">
    <property type="component" value="Chromosome"/>
</dbReference>
<dbReference type="GO" id="GO:0005829">
    <property type="term" value="C:cytosol"/>
    <property type="evidence" value="ECO:0007669"/>
    <property type="project" value="TreeGrafter"/>
</dbReference>
<feature type="domain" description="Glutamyl/glutaminyl-tRNA synthetase class Ib catalytic" evidence="8">
    <location>
        <begin position="4"/>
        <end position="320"/>
    </location>
</feature>
<dbReference type="Gene3D" id="3.40.50.620">
    <property type="entry name" value="HUPs"/>
    <property type="match status" value="1"/>
</dbReference>
<feature type="binding site" evidence="7">
    <location>
        <position position="107"/>
    </location>
    <ligand>
        <name>Zn(2+)</name>
        <dbReference type="ChEBI" id="CHEBI:29105"/>
    </ligand>
</feature>
<evidence type="ECO:0000256" key="7">
    <source>
        <dbReference type="HAMAP-Rule" id="MF_00022"/>
    </source>
</evidence>
<keyword evidence="7" id="KW-0963">Cytoplasm</keyword>
<feature type="binding site" evidence="7">
    <location>
        <position position="109"/>
    </location>
    <ligand>
        <name>Zn(2+)</name>
        <dbReference type="ChEBI" id="CHEBI:29105"/>
    </ligand>
</feature>
<protein>
    <recommendedName>
        <fullName evidence="7">Glutamate--tRNA ligase</fullName>
        <ecNumber evidence="7">6.1.1.17</ecNumber>
    </recommendedName>
    <alternativeName>
        <fullName evidence="7">Glutamyl-tRNA synthetase</fullName>
        <shortName evidence="7">GluRS</shortName>
    </alternativeName>
</protein>
<dbReference type="GO" id="GO:0008270">
    <property type="term" value="F:zinc ion binding"/>
    <property type="evidence" value="ECO:0007669"/>
    <property type="project" value="UniProtKB-UniRule"/>
</dbReference>
<keyword evidence="7" id="KW-0862">Zinc</keyword>
<dbReference type="Gene3D" id="1.10.10.350">
    <property type="match status" value="1"/>
</dbReference>
<dbReference type="OrthoDB" id="9807503at2"/>
<dbReference type="InterPro" id="IPR045462">
    <property type="entry name" value="aa-tRNA-synth_I_cd-bd"/>
</dbReference>
<evidence type="ECO:0000256" key="4">
    <source>
        <dbReference type="ARBA" id="ARBA00022840"/>
    </source>
</evidence>
<feature type="short sequence motif" description="'KMSKS' region" evidence="7">
    <location>
        <begin position="251"/>
        <end position="255"/>
    </location>
</feature>
<dbReference type="SUPFAM" id="SSF52374">
    <property type="entry name" value="Nucleotidylyl transferase"/>
    <property type="match status" value="1"/>
</dbReference>
<dbReference type="Pfam" id="PF19269">
    <property type="entry name" value="Anticodon_2"/>
    <property type="match status" value="1"/>
</dbReference>
<organism evidence="10 11">
    <name type="scientific">Uabimicrobium amorphum</name>
    <dbReference type="NCBI Taxonomy" id="2596890"/>
    <lineage>
        <taxon>Bacteria</taxon>
        <taxon>Pseudomonadati</taxon>
        <taxon>Planctomycetota</taxon>
        <taxon>Candidatus Uabimicrobiia</taxon>
        <taxon>Candidatus Uabimicrobiales</taxon>
        <taxon>Candidatus Uabimicrobiaceae</taxon>
        <taxon>Candidatus Uabimicrobium</taxon>
    </lineage>
</organism>
<evidence type="ECO:0000256" key="2">
    <source>
        <dbReference type="ARBA" id="ARBA00022598"/>
    </source>
</evidence>
<dbReference type="InterPro" id="IPR020751">
    <property type="entry name" value="aa-tRNA-synth_I_codon-bd_sub2"/>
</dbReference>
<dbReference type="PRINTS" id="PR00987">
    <property type="entry name" value="TRNASYNTHGLU"/>
</dbReference>
<proteinExistence type="inferred from homology"/>
<keyword evidence="6 7" id="KW-0030">Aminoacyl-tRNA synthetase</keyword>
<feature type="binding site" evidence="7">
    <location>
        <position position="134"/>
    </location>
    <ligand>
        <name>Zn(2+)</name>
        <dbReference type="ChEBI" id="CHEBI:29105"/>
    </ligand>
</feature>
<dbReference type="FunFam" id="3.40.50.620:FF:000045">
    <property type="entry name" value="Glutamate--tRNA ligase, mitochondrial"/>
    <property type="match status" value="1"/>
</dbReference>
<dbReference type="EMBL" id="AP019860">
    <property type="protein sequence ID" value="BBM87225.1"/>
    <property type="molecule type" value="Genomic_DNA"/>
</dbReference>
<dbReference type="RefSeq" id="WP_151971251.1">
    <property type="nucleotide sequence ID" value="NZ_AP019860.1"/>
</dbReference>
<dbReference type="InterPro" id="IPR049940">
    <property type="entry name" value="GluQ/Sye"/>
</dbReference>
<dbReference type="PANTHER" id="PTHR43311:SF2">
    <property type="entry name" value="GLUTAMATE--TRNA LIGASE, MITOCHONDRIAL-RELATED"/>
    <property type="match status" value="1"/>
</dbReference>
<dbReference type="GO" id="GO:0006424">
    <property type="term" value="P:glutamyl-tRNA aminoacylation"/>
    <property type="evidence" value="ECO:0007669"/>
    <property type="project" value="UniProtKB-UniRule"/>
</dbReference>
<dbReference type="GO" id="GO:0004818">
    <property type="term" value="F:glutamate-tRNA ligase activity"/>
    <property type="evidence" value="ECO:0007669"/>
    <property type="project" value="UniProtKB-UniRule"/>
</dbReference>
<evidence type="ECO:0000313" key="11">
    <source>
        <dbReference type="Proteomes" id="UP000326354"/>
    </source>
</evidence>
<comment type="similarity">
    <text evidence="1 7">Belongs to the class-I aminoacyl-tRNA synthetase family. Glutamate--tRNA ligase type 1 subfamily.</text>
</comment>
<dbReference type="GO" id="GO:0005524">
    <property type="term" value="F:ATP binding"/>
    <property type="evidence" value="ECO:0007669"/>
    <property type="project" value="UniProtKB-UniRule"/>
</dbReference>
<dbReference type="Pfam" id="PF00749">
    <property type="entry name" value="tRNA-synt_1c"/>
    <property type="match status" value="1"/>
</dbReference>
<dbReference type="InterPro" id="IPR001412">
    <property type="entry name" value="aa-tRNA-synth_I_CS"/>
</dbReference>
<feature type="domain" description="Aminoacyl-tRNA synthetase class I anticodon-binding" evidence="9">
    <location>
        <begin position="337"/>
        <end position="472"/>
    </location>
</feature>
<name>A0A5S9IVA5_UABAM</name>
<keyword evidence="4 7" id="KW-0067">ATP-binding</keyword>
<dbReference type="InterPro" id="IPR000924">
    <property type="entry name" value="Glu/Gln-tRNA-synth"/>
</dbReference>
<dbReference type="InterPro" id="IPR004527">
    <property type="entry name" value="Glu-tRNA-ligase_bac/mito"/>
</dbReference>
<comment type="catalytic activity">
    <reaction evidence="7">
        <text>tRNA(Glu) + L-glutamate + ATP = L-glutamyl-tRNA(Glu) + AMP + diphosphate</text>
        <dbReference type="Rhea" id="RHEA:23540"/>
        <dbReference type="Rhea" id="RHEA-COMP:9663"/>
        <dbReference type="Rhea" id="RHEA-COMP:9680"/>
        <dbReference type="ChEBI" id="CHEBI:29985"/>
        <dbReference type="ChEBI" id="CHEBI:30616"/>
        <dbReference type="ChEBI" id="CHEBI:33019"/>
        <dbReference type="ChEBI" id="CHEBI:78442"/>
        <dbReference type="ChEBI" id="CHEBI:78520"/>
        <dbReference type="ChEBI" id="CHEBI:456215"/>
        <dbReference type="EC" id="6.1.1.17"/>
    </reaction>
</comment>
<evidence type="ECO:0000313" key="10">
    <source>
        <dbReference type="EMBL" id="BBM87225.1"/>
    </source>
</evidence>
<evidence type="ECO:0000256" key="6">
    <source>
        <dbReference type="ARBA" id="ARBA00023146"/>
    </source>
</evidence>
<evidence type="ECO:0000256" key="5">
    <source>
        <dbReference type="ARBA" id="ARBA00022917"/>
    </source>
</evidence>
<keyword evidence="2 7" id="KW-0436">Ligase</keyword>
<evidence type="ECO:0000259" key="9">
    <source>
        <dbReference type="Pfam" id="PF19269"/>
    </source>
</evidence>
<gene>
    <name evidence="7" type="primary">gltX</name>
    <name evidence="10" type="ORF">UABAM_05628</name>
</gene>
<evidence type="ECO:0000256" key="3">
    <source>
        <dbReference type="ARBA" id="ARBA00022741"/>
    </source>
</evidence>
<feature type="short sequence motif" description="'HIGH' region" evidence="7">
    <location>
        <begin position="10"/>
        <end position="20"/>
    </location>
</feature>
<dbReference type="PROSITE" id="PS00178">
    <property type="entry name" value="AA_TRNA_LIGASE_I"/>
    <property type="match status" value="1"/>
</dbReference>
<dbReference type="InterPro" id="IPR020058">
    <property type="entry name" value="Glu/Gln-tRNA-synth_Ib_cat-dom"/>
</dbReference>
<feature type="binding site" evidence="7">
    <location>
        <position position="136"/>
    </location>
    <ligand>
        <name>Zn(2+)</name>
        <dbReference type="ChEBI" id="CHEBI:29105"/>
    </ligand>
</feature>
<dbReference type="KEGG" id="uam:UABAM_05628"/>
<dbReference type="AlphaFoldDB" id="A0A5S9IVA5"/>
<comment type="subcellular location">
    <subcellularLocation>
        <location evidence="7">Cytoplasm</location>
    </subcellularLocation>
</comment>